<reference evidence="1" key="1">
    <citation type="submission" date="2020-04" db="EMBL/GenBank/DDBJ databases">
        <authorList>
            <person name="Chiriac C."/>
            <person name="Salcher M."/>
            <person name="Ghai R."/>
            <person name="Kavagutti S V."/>
        </authorList>
    </citation>
    <scope>NUCLEOTIDE SEQUENCE</scope>
</reference>
<gene>
    <name evidence="1" type="ORF">UFOVP660_22</name>
</gene>
<name>A0A6J5NEX8_9CAUD</name>
<dbReference type="EMBL" id="LR796627">
    <property type="protein sequence ID" value="CAB4155735.1"/>
    <property type="molecule type" value="Genomic_DNA"/>
</dbReference>
<accession>A0A6J5NEX8</accession>
<organism evidence="1">
    <name type="scientific">uncultured Caudovirales phage</name>
    <dbReference type="NCBI Taxonomy" id="2100421"/>
    <lineage>
        <taxon>Viruses</taxon>
        <taxon>Duplodnaviria</taxon>
        <taxon>Heunggongvirae</taxon>
        <taxon>Uroviricota</taxon>
        <taxon>Caudoviricetes</taxon>
        <taxon>Peduoviridae</taxon>
        <taxon>Maltschvirus</taxon>
        <taxon>Maltschvirus maltsch</taxon>
    </lineage>
</organism>
<proteinExistence type="predicted"/>
<evidence type="ECO:0000313" key="1">
    <source>
        <dbReference type="EMBL" id="CAB4155735.1"/>
    </source>
</evidence>
<protein>
    <submittedName>
        <fullName evidence="1">Uncharacterized protein</fullName>
    </submittedName>
</protein>
<sequence length="49" mass="5789">MERTINDIKKEIAEWEGPDTIREFEDAYMSTTLETMDEMANTEAFVSLW</sequence>